<proteinExistence type="predicted"/>
<dbReference type="Proteomes" id="UP000570517">
    <property type="component" value="Unassembled WGS sequence"/>
</dbReference>
<dbReference type="EMBL" id="JABFYL010000050">
    <property type="protein sequence ID" value="NVN54092.1"/>
    <property type="molecule type" value="Genomic_DNA"/>
</dbReference>
<protein>
    <submittedName>
        <fullName evidence="1">Uncharacterized protein</fullName>
    </submittedName>
</protein>
<name>A0A850PTX5_9MYCO</name>
<sequence length="53" mass="5547">MPLAAGVLRVSPNTGGTALVLLRECDVALSDRSFVATAGNHLCQLRTGDHVRS</sequence>
<evidence type="ECO:0000313" key="2">
    <source>
        <dbReference type="Proteomes" id="UP000570517"/>
    </source>
</evidence>
<gene>
    <name evidence="1" type="ORF">HLY00_3189</name>
</gene>
<accession>A0A850PTX5</accession>
<dbReference type="AlphaFoldDB" id="A0A850PTX5"/>
<reference evidence="1 2" key="1">
    <citation type="submission" date="2020-05" db="EMBL/GenBank/DDBJ databases">
        <title>Draft genome sequence of Mycobacterium hippocampi DL, isolated from European seabass, Dicentrarchus labrax, reared in fish farms.</title>
        <authorList>
            <person name="Stathopoulou P."/>
            <person name="Asimakis E."/>
            <person name="Tzokas K."/>
            <person name="Batargias C."/>
            <person name="Tsiamis G."/>
        </authorList>
    </citation>
    <scope>NUCLEOTIDE SEQUENCE [LARGE SCALE GENOMIC DNA]</scope>
    <source>
        <strain evidence="1 2">DL</strain>
    </source>
</reference>
<comment type="caution">
    <text evidence="1">The sequence shown here is derived from an EMBL/GenBank/DDBJ whole genome shotgun (WGS) entry which is preliminary data.</text>
</comment>
<organism evidence="1 2">
    <name type="scientific">Mycolicibacterium hippocampi</name>
    <dbReference type="NCBI Taxonomy" id="659824"/>
    <lineage>
        <taxon>Bacteria</taxon>
        <taxon>Bacillati</taxon>
        <taxon>Actinomycetota</taxon>
        <taxon>Actinomycetes</taxon>
        <taxon>Mycobacteriales</taxon>
        <taxon>Mycobacteriaceae</taxon>
        <taxon>Mycolicibacterium</taxon>
    </lineage>
</organism>
<evidence type="ECO:0000313" key="1">
    <source>
        <dbReference type="EMBL" id="NVN54092.1"/>
    </source>
</evidence>
<keyword evidence="2" id="KW-1185">Reference proteome</keyword>